<accession>A0A059DCZ9</accession>
<dbReference type="Gramene" id="KCW88417">
    <property type="protein sequence ID" value="KCW88417"/>
    <property type="gene ID" value="EUGRSUZ_A00804"/>
</dbReference>
<sequence length="129" mass="14845">MWDVDCSYSLVLWQIRLSMSTFNLFGSPCNHYIRELFLLDALILIFSLSKFALRMIFYFLCIDIVNHLATSFLNPCTWILQLLSKTHQAVPISHQEASNDKPSNYICKNNECGNLDGLDVLVIFFTSTL</sequence>
<dbReference type="InParanoid" id="A0A059DCZ9"/>
<evidence type="ECO:0000256" key="1">
    <source>
        <dbReference type="SAM" id="Phobius"/>
    </source>
</evidence>
<name>A0A059DCZ9_EUCGR</name>
<gene>
    <name evidence="2" type="ORF">EUGRSUZ_A00804</name>
</gene>
<protein>
    <submittedName>
        <fullName evidence="2">Uncharacterized protein</fullName>
    </submittedName>
</protein>
<organism evidence="2">
    <name type="scientific">Eucalyptus grandis</name>
    <name type="common">Flooded gum</name>
    <dbReference type="NCBI Taxonomy" id="71139"/>
    <lineage>
        <taxon>Eukaryota</taxon>
        <taxon>Viridiplantae</taxon>
        <taxon>Streptophyta</taxon>
        <taxon>Embryophyta</taxon>
        <taxon>Tracheophyta</taxon>
        <taxon>Spermatophyta</taxon>
        <taxon>Magnoliopsida</taxon>
        <taxon>eudicotyledons</taxon>
        <taxon>Gunneridae</taxon>
        <taxon>Pentapetalae</taxon>
        <taxon>rosids</taxon>
        <taxon>malvids</taxon>
        <taxon>Myrtales</taxon>
        <taxon>Myrtaceae</taxon>
        <taxon>Myrtoideae</taxon>
        <taxon>Eucalypteae</taxon>
        <taxon>Eucalyptus</taxon>
    </lineage>
</organism>
<dbReference type="EMBL" id="KK198753">
    <property type="protein sequence ID" value="KCW88417.1"/>
    <property type="molecule type" value="Genomic_DNA"/>
</dbReference>
<keyword evidence="1" id="KW-0812">Transmembrane</keyword>
<reference evidence="2" key="1">
    <citation type="submission" date="2013-07" db="EMBL/GenBank/DDBJ databases">
        <title>The genome of Eucalyptus grandis.</title>
        <authorList>
            <person name="Schmutz J."/>
            <person name="Hayes R."/>
            <person name="Myburg A."/>
            <person name="Tuskan G."/>
            <person name="Grattapaglia D."/>
            <person name="Rokhsar D.S."/>
        </authorList>
    </citation>
    <scope>NUCLEOTIDE SEQUENCE</scope>
    <source>
        <tissue evidence="2">Leaf extractions</tissue>
    </source>
</reference>
<dbReference type="AlphaFoldDB" id="A0A059DCZ9"/>
<keyword evidence="1" id="KW-1133">Transmembrane helix</keyword>
<keyword evidence="1" id="KW-0472">Membrane</keyword>
<feature type="transmembrane region" description="Helical" evidence="1">
    <location>
        <begin position="37"/>
        <end position="60"/>
    </location>
</feature>
<proteinExistence type="predicted"/>
<evidence type="ECO:0000313" key="2">
    <source>
        <dbReference type="EMBL" id="KCW88417.1"/>
    </source>
</evidence>